<gene>
    <name evidence="2" type="ORF">KC19_VG200700</name>
</gene>
<proteinExistence type="predicted"/>
<reference evidence="2" key="1">
    <citation type="submission" date="2020-06" db="EMBL/GenBank/DDBJ databases">
        <title>WGS assembly of Ceratodon purpureus strain R40.</title>
        <authorList>
            <person name="Carey S.B."/>
            <person name="Jenkins J."/>
            <person name="Shu S."/>
            <person name="Lovell J.T."/>
            <person name="Sreedasyam A."/>
            <person name="Maumus F."/>
            <person name="Tiley G.P."/>
            <person name="Fernandez-Pozo N."/>
            <person name="Barry K."/>
            <person name="Chen C."/>
            <person name="Wang M."/>
            <person name="Lipzen A."/>
            <person name="Daum C."/>
            <person name="Saski C.A."/>
            <person name="Payton A.C."/>
            <person name="Mcbreen J.C."/>
            <person name="Conrad R.E."/>
            <person name="Kollar L.M."/>
            <person name="Olsson S."/>
            <person name="Huttunen S."/>
            <person name="Landis J.B."/>
            <person name="Wickett N.J."/>
            <person name="Johnson M.G."/>
            <person name="Rensing S.A."/>
            <person name="Grimwood J."/>
            <person name="Schmutz J."/>
            <person name="Mcdaniel S.F."/>
        </authorList>
    </citation>
    <scope>NUCLEOTIDE SEQUENCE</scope>
    <source>
        <strain evidence="2">R40</strain>
    </source>
</reference>
<evidence type="ECO:0000313" key="3">
    <source>
        <dbReference type="Proteomes" id="UP000822688"/>
    </source>
</evidence>
<accession>A0A8T0HSA9</accession>
<evidence type="ECO:0000313" key="2">
    <source>
        <dbReference type="EMBL" id="KAG0573687.1"/>
    </source>
</evidence>
<evidence type="ECO:0000256" key="1">
    <source>
        <dbReference type="SAM" id="MobiDB-lite"/>
    </source>
</evidence>
<name>A0A8T0HSA9_CERPU</name>
<organism evidence="2 3">
    <name type="scientific">Ceratodon purpureus</name>
    <name type="common">Fire moss</name>
    <name type="synonym">Dicranum purpureum</name>
    <dbReference type="NCBI Taxonomy" id="3225"/>
    <lineage>
        <taxon>Eukaryota</taxon>
        <taxon>Viridiplantae</taxon>
        <taxon>Streptophyta</taxon>
        <taxon>Embryophyta</taxon>
        <taxon>Bryophyta</taxon>
        <taxon>Bryophytina</taxon>
        <taxon>Bryopsida</taxon>
        <taxon>Dicranidae</taxon>
        <taxon>Pseudoditrichales</taxon>
        <taxon>Ditrichaceae</taxon>
        <taxon>Ceratodon</taxon>
    </lineage>
</organism>
<feature type="compositionally biased region" description="Low complexity" evidence="1">
    <location>
        <begin position="63"/>
        <end position="76"/>
    </location>
</feature>
<dbReference type="Proteomes" id="UP000822688">
    <property type="component" value="Chromosome V"/>
</dbReference>
<feature type="compositionally biased region" description="Basic and acidic residues" evidence="1">
    <location>
        <begin position="83"/>
        <end position="92"/>
    </location>
</feature>
<comment type="caution">
    <text evidence="2">The sequence shown here is derived from an EMBL/GenBank/DDBJ whole genome shotgun (WGS) entry which is preliminary data.</text>
</comment>
<protein>
    <submittedName>
        <fullName evidence="2">Uncharacterized protein</fullName>
    </submittedName>
</protein>
<keyword evidence="3" id="KW-1185">Reference proteome</keyword>
<dbReference type="AlphaFoldDB" id="A0A8T0HSA9"/>
<sequence>MKLQNVNPIPAPAANNHHPYNSPHKTLARPIPITWPSFRESTPLPSFPTPRARSSKNGDALLRGRAPPDAAGAPLPTTNSAAKKTERNKEMVLRSCYSRPFTDTSGGL</sequence>
<dbReference type="EMBL" id="CM026426">
    <property type="protein sequence ID" value="KAG0573687.1"/>
    <property type="molecule type" value="Genomic_DNA"/>
</dbReference>
<feature type="compositionally biased region" description="Low complexity" evidence="1">
    <location>
        <begin position="1"/>
        <end position="24"/>
    </location>
</feature>
<feature type="region of interest" description="Disordered" evidence="1">
    <location>
        <begin position="1"/>
        <end position="108"/>
    </location>
</feature>